<reference evidence="1 2" key="1">
    <citation type="submission" date="2014-04" db="EMBL/GenBank/DDBJ databases">
        <authorList>
            <consortium name="DOE Joint Genome Institute"/>
            <person name="Kuo A."/>
            <person name="Tarkka M."/>
            <person name="Buscot F."/>
            <person name="Kohler A."/>
            <person name="Nagy L.G."/>
            <person name="Floudas D."/>
            <person name="Copeland A."/>
            <person name="Barry K.W."/>
            <person name="Cichocki N."/>
            <person name="Veneault-Fourrey C."/>
            <person name="LaButti K."/>
            <person name="Lindquist E.A."/>
            <person name="Lipzen A."/>
            <person name="Lundell T."/>
            <person name="Morin E."/>
            <person name="Murat C."/>
            <person name="Sun H."/>
            <person name="Tunlid A."/>
            <person name="Henrissat B."/>
            <person name="Grigoriev I.V."/>
            <person name="Hibbett D.S."/>
            <person name="Martin F."/>
            <person name="Nordberg H.P."/>
            <person name="Cantor M.N."/>
            <person name="Hua S.X."/>
        </authorList>
    </citation>
    <scope>NUCLEOTIDE SEQUENCE [LARGE SCALE GENOMIC DNA]</scope>
    <source>
        <strain evidence="1 2">F 1598</strain>
    </source>
</reference>
<evidence type="ECO:0000313" key="1">
    <source>
        <dbReference type="EMBL" id="KIM76156.1"/>
    </source>
</evidence>
<dbReference type="AlphaFoldDB" id="A0A0C3F8X9"/>
<protein>
    <recommendedName>
        <fullName evidence="3">F-box domain-containing protein</fullName>
    </recommendedName>
</protein>
<organism evidence="1 2">
    <name type="scientific">Piloderma croceum (strain F 1598)</name>
    <dbReference type="NCBI Taxonomy" id="765440"/>
    <lineage>
        <taxon>Eukaryota</taxon>
        <taxon>Fungi</taxon>
        <taxon>Dikarya</taxon>
        <taxon>Basidiomycota</taxon>
        <taxon>Agaricomycotina</taxon>
        <taxon>Agaricomycetes</taxon>
        <taxon>Agaricomycetidae</taxon>
        <taxon>Atheliales</taxon>
        <taxon>Atheliaceae</taxon>
        <taxon>Piloderma</taxon>
    </lineage>
</organism>
<dbReference type="Proteomes" id="UP000054166">
    <property type="component" value="Unassembled WGS sequence"/>
</dbReference>
<dbReference type="HOGENOM" id="CLU_048767_0_0_1"/>
<dbReference type="InParanoid" id="A0A0C3F8X9"/>
<reference evidence="2" key="2">
    <citation type="submission" date="2015-01" db="EMBL/GenBank/DDBJ databases">
        <title>Evolutionary Origins and Diversification of the Mycorrhizal Mutualists.</title>
        <authorList>
            <consortium name="DOE Joint Genome Institute"/>
            <consortium name="Mycorrhizal Genomics Consortium"/>
            <person name="Kohler A."/>
            <person name="Kuo A."/>
            <person name="Nagy L.G."/>
            <person name="Floudas D."/>
            <person name="Copeland A."/>
            <person name="Barry K.W."/>
            <person name="Cichocki N."/>
            <person name="Veneault-Fourrey C."/>
            <person name="LaButti K."/>
            <person name="Lindquist E.A."/>
            <person name="Lipzen A."/>
            <person name="Lundell T."/>
            <person name="Morin E."/>
            <person name="Murat C."/>
            <person name="Riley R."/>
            <person name="Ohm R."/>
            <person name="Sun H."/>
            <person name="Tunlid A."/>
            <person name="Henrissat B."/>
            <person name="Grigoriev I.V."/>
            <person name="Hibbett D.S."/>
            <person name="Martin F."/>
        </authorList>
    </citation>
    <scope>NUCLEOTIDE SEQUENCE [LARGE SCALE GENOMIC DNA]</scope>
    <source>
        <strain evidence="2">F 1598</strain>
    </source>
</reference>
<dbReference type="EMBL" id="KN833038">
    <property type="protein sequence ID" value="KIM76156.1"/>
    <property type="molecule type" value="Genomic_DNA"/>
</dbReference>
<name>A0A0C3F8X9_PILCF</name>
<proteinExistence type="predicted"/>
<accession>A0A0C3F8X9</accession>
<gene>
    <name evidence="1" type="ORF">PILCRDRAFT_656109</name>
</gene>
<evidence type="ECO:0008006" key="3">
    <source>
        <dbReference type="Google" id="ProtNLM"/>
    </source>
</evidence>
<evidence type="ECO:0000313" key="2">
    <source>
        <dbReference type="Proteomes" id="UP000054166"/>
    </source>
</evidence>
<sequence length="397" mass="45769">MDTRKRPVLSPELIDLIVDFVHDDRSILLNCSLVSGVLLLSSRFHLFERLHLRHLQWTHFFNLLESPLSTITHIRYMILDFEYNHADLHSIFIRLQGLGLHSILLARMQIENSINLDWDITGFTGLKSLTITRGYFPDPSYMFDIALKFKSVEHLRISHPNFNPALARTSAPDRHLPVTRNSTVPLWRILELHFWAPASAPETFIWLTMQPGLLALQNIAMTGLYSEDFVSAGKYLRYLGPQLNYLEMQLPPTPLEQDSDLSLNNSLQQIHIILPDFVGVMRRIDATSCQALSGYARILSQVISSSLYEVVLSEGPEMQSEVIDMALLPSVVSTLKRRQFSQLRGVVFPPLHWEPDTNAKEYLKTELREWDRRGVLIFEDIRGYFGKWVYGHEPLFT</sequence>
<keyword evidence="2" id="KW-1185">Reference proteome</keyword>